<dbReference type="PANTHER" id="PTHR47331:SF1">
    <property type="entry name" value="GAG-LIKE PROTEIN"/>
    <property type="match status" value="1"/>
</dbReference>
<gene>
    <name evidence="1" type="ORF">ElyMa_002676400</name>
</gene>
<keyword evidence="2" id="KW-1185">Reference proteome</keyword>
<evidence type="ECO:0000313" key="1">
    <source>
        <dbReference type="EMBL" id="GFR94791.1"/>
    </source>
</evidence>
<accession>A0AAV4HDI6</accession>
<dbReference type="GO" id="GO:0003676">
    <property type="term" value="F:nucleic acid binding"/>
    <property type="evidence" value="ECO:0007669"/>
    <property type="project" value="InterPro"/>
</dbReference>
<dbReference type="PANTHER" id="PTHR47331">
    <property type="entry name" value="PHD-TYPE DOMAIN-CONTAINING PROTEIN"/>
    <property type="match status" value="1"/>
</dbReference>
<sequence>MEISAPLAPWWGGWWERLIRSIKSALRKSLGQTLVTRIQLETVLLEIEACVDSRPLTYVGETEQPLTPSHFLIGRSSALNPVMVDEYSGEAAVAAARLIYDLQVQHLTGEHRL</sequence>
<dbReference type="InterPro" id="IPR036397">
    <property type="entry name" value="RNaseH_sf"/>
</dbReference>
<dbReference type="Proteomes" id="UP000762676">
    <property type="component" value="Unassembled WGS sequence"/>
</dbReference>
<evidence type="ECO:0000313" key="2">
    <source>
        <dbReference type="Proteomes" id="UP000762676"/>
    </source>
</evidence>
<organism evidence="1 2">
    <name type="scientific">Elysia marginata</name>
    <dbReference type="NCBI Taxonomy" id="1093978"/>
    <lineage>
        <taxon>Eukaryota</taxon>
        <taxon>Metazoa</taxon>
        <taxon>Spiralia</taxon>
        <taxon>Lophotrochozoa</taxon>
        <taxon>Mollusca</taxon>
        <taxon>Gastropoda</taxon>
        <taxon>Heterobranchia</taxon>
        <taxon>Euthyneura</taxon>
        <taxon>Panpulmonata</taxon>
        <taxon>Sacoglossa</taxon>
        <taxon>Placobranchoidea</taxon>
        <taxon>Plakobranchidae</taxon>
        <taxon>Elysia</taxon>
    </lineage>
</organism>
<dbReference type="Gene3D" id="3.30.420.10">
    <property type="entry name" value="Ribonuclease H-like superfamily/Ribonuclease H"/>
    <property type="match status" value="1"/>
</dbReference>
<comment type="caution">
    <text evidence="1">The sequence shown here is derived from an EMBL/GenBank/DDBJ whole genome shotgun (WGS) entry which is preliminary data.</text>
</comment>
<proteinExistence type="predicted"/>
<reference evidence="1 2" key="1">
    <citation type="journal article" date="2021" name="Elife">
        <title>Chloroplast acquisition without the gene transfer in kleptoplastic sea slugs, Plakobranchus ocellatus.</title>
        <authorList>
            <person name="Maeda T."/>
            <person name="Takahashi S."/>
            <person name="Yoshida T."/>
            <person name="Shimamura S."/>
            <person name="Takaki Y."/>
            <person name="Nagai Y."/>
            <person name="Toyoda A."/>
            <person name="Suzuki Y."/>
            <person name="Arimoto A."/>
            <person name="Ishii H."/>
            <person name="Satoh N."/>
            <person name="Nishiyama T."/>
            <person name="Hasebe M."/>
            <person name="Maruyama T."/>
            <person name="Minagawa J."/>
            <person name="Obokata J."/>
            <person name="Shigenobu S."/>
        </authorList>
    </citation>
    <scope>NUCLEOTIDE SEQUENCE [LARGE SCALE GENOMIC DNA]</scope>
</reference>
<protein>
    <submittedName>
        <fullName evidence="1">Transposon Tf2-9 polyprotein</fullName>
    </submittedName>
</protein>
<dbReference type="EMBL" id="BMAT01005523">
    <property type="protein sequence ID" value="GFR94791.1"/>
    <property type="molecule type" value="Genomic_DNA"/>
</dbReference>
<dbReference type="AlphaFoldDB" id="A0AAV4HDI6"/>
<name>A0AAV4HDI6_9GAST</name>